<dbReference type="PANTHER" id="PTHR43335">
    <property type="entry name" value="ABC TRANSPORTER, ATP-BINDING PROTEIN"/>
    <property type="match status" value="1"/>
</dbReference>
<dbReference type="GO" id="GO:0005524">
    <property type="term" value="F:ATP binding"/>
    <property type="evidence" value="ECO:0007669"/>
    <property type="project" value="UniProtKB-KW"/>
</dbReference>
<dbReference type="EMBL" id="JBHSQJ010000055">
    <property type="protein sequence ID" value="MFC5908378.1"/>
    <property type="molecule type" value="Genomic_DNA"/>
</dbReference>
<reference evidence="5" key="1">
    <citation type="journal article" date="2019" name="Int. J. Syst. Evol. Microbiol.">
        <title>The Global Catalogue of Microorganisms (GCM) 10K type strain sequencing project: providing services to taxonomists for standard genome sequencing and annotation.</title>
        <authorList>
            <consortium name="The Broad Institute Genomics Platform"/>
            <consortium name="The Broad Institute Genome Sequencing Center for Infectious Disease"/>
            <person name="Wu L."/>
            <person name="Ma J."/>
        </authorList>
    </citation>
    <scope>NUCLEOTIDE SEQUENCE [LARGE SCALE GENOMIC DNA]</scope>
    <source>
        <strain evidence="5">JCM 4816</strain>
    </source>
</reference>
<evidence type="ECO:0000256" key="2">
    <source>
        <dbReference type="ARBA" id="ARBA00022448"/>
    </source>
</evidence>
<proteinExistence type="inferred from homology"/>
<dbReference type="Pfam" id="PF00005">
    <property type="entry name" value="ABC_tran"/>
    <property type="match status" value="1"/>
</dbReference>
<evidence type="ECO:0000259" key="3">
    <source>
        <dbReference type="Pfam" id="PF00005"/>
    </source>
</evidence>
<dbReference type="Proteomes" id="UP001596174">
    <property type="component" value="Unassembled WGS sequence"/>
</dbReference>
<keyword evidence="4" id="KW-0067">ATP-binding</keyword>
<keyword evidence="2" id="KW-0813">Transport</keyword>
<dbReference type="RefSeq" id="WP_380583372.1">
    <property type="nucleotide sequence ID" value="NZ_JBHSQJ010000055.1"/>
</dbReference>
<dbReference type="InterPro" id="IPR027417">
    <property type="entry name" value="P-loop_NTPase"/>
</dbReference>
<accession>A0ABW1G2P3</accession>
<dbReference type="InterPro" id="IPR003439">
    <property type="entry name" value="ABC_transporter-like_ATP-bd"/>
</dbReference>
<sequence>MTTAELEVRELALRGPRGWVYQGVSFEASAGVVALAGPRGSGRTSLLLTLAGRMRPGGGEAVVFGHPLPRRAARVRGLSALGPVPGVNDLEQSLSVGEHLRERRWLHRGTRRPAEVLAEVGLAELQPRTLVRDLDELDAFRLGTALALLGRPRLLAVDDVPDRPEAWQLLHAVAEREDGPLVLAATLDVPGLPAETVVPLAHDKESARA</sequence>
<keyword evidence="4" id="KW-0547">Nucleotide-binding</keyword>
<protein>
    <submittedName>
        <fullName evidence="4">ATP-binding cassette domain-containing protein</fullName>
    </submittedName>
</protein>
<name>A0ABW1G2P3_9ACTN</name>
<dbReference type="Gene3D" id="3.40.50.300">
    <property type="entry name" value="P-loop containing nucleotide triphosphate hydrolases"/>
    <property type="match status" value="1"/>
</dbReference>
<comment type="caution">
    <text evidence="4">The sequence shown here is derived from an EMBL/GenBank/DDBJ whole genome shotgun (WGS) entry which is preliminary data.</text>
</comment>
<evidence type="ECO:0000313" key="4">
    <source>
        <dbReference type="EMBL" id="MFC5908378.1"/>
    </source>
</evidence>
<organism evidence="4 5">
    <name type="scientific">Streptacidiphilus monticola</name>
    <dbReference type="NCBI Taxonomy" id="2161674"/>
    <lineage>
        <taxon>Bacteria</taxon>
        <taxon>Bacillati</taxon>
        <taxon>Actinomycetota</taxon>
        <taxon>Actinomycetes</taxon>
        <taxon>Kitasatosporales</taxon>
        <taxon>Streptomycetaceae</taxon>
        <taxon>Streptacidiphilus</taxon>
    </lineage>
</organism>
<evidence type="ECO:0000256" key="1">
    <source>
        <dbReference type="ARBA" id="ARBA00005417"/>
    </source>
</evidence>
<gene>
    <name evidence="4" type="ORF">ACFP3V_14300</name>
</gene>
<feature type="domain" description="ABC transporter" evidence="3">
    <location>
        <begin position="22"/>
        <end position="159"/>
    </location>
</feature>
<evidence type="ECO:0000313" key="5">
    <source>
        <dbReference type="Proteomes" id="UP001596174"/>
    </source>
</evidence>
<keyword evidence="5" id="KW-1185">Reference proteome</keyword>
<comment type="similarity">
    <text evidence="1">Belongs to the ABC transporter superfamily.</text>
</comment>
<dbReference type="SUPFAM" id="SSF52540">
    <property type="entry name" value="P-loop containing nucleoside triphosphate hydrolases"/>
    <property type="match status" value="1"/>
</dbReference>